<accession>A0AAE9ZDN7</accession>
<dbReference type="KEGG" id="hfl:PUV54_13880"/>
<keyword evidence="9" id="KW-1185">Reference proteome</keyword>
<dbReference type="PANTHER" id="PTHR43480:SF1">
    <property type="entry name" value="ACYL-[ACYL-CARRIER-PROTEIN]--UDP-N-ACETYLGLUCOSAMINE O-ACYLTRANSFERASE, MITOCHONDRIAL-RELATED"/>
    <property type="match status" value="1"/>
</dbReference>
<dbReference type="GO" id="GO:0009245">
    <property type="term" value="P:lipid A biosynthetic process"/>
    <property type="evidence" value="ECO:0007669"/>
    <property type="project" value="UniProtKB-UniRule"/>
</dbReference>
<dbReference type="HAMAP" id="MF_00387">
    <property type="entry name" value="LpxA"/>
    <property type="match status" value="1"/>
</dbReference>
<dbReference type="InterPro" id="IPR010137">
    <property type="entry name" value="Lipid_A_LpxA"/>
</dbReference>
<keyword evidence="1 6" id="KW-0444">Lipid biosynthesis</keyword>
<dbReference type="GO" id="GO:0008780">
    <property type="term" value="F:acyl-[acyl-carrier-protein]-UDP-N-acetylglucosamine O-acyltransferase activity"/>
    <property type="evidence" value="ECO:0007669"/>
    <property type="project" value="UniProtKB-UniRule"/>
</dbReference>
<keyword evidence="3 6" id="KW-0808">Transferase</keyword>
<feature type="domain" description="UDP N-acetylglucosamine O-acyltransferase C-terminal" evidence="7">
    <location>
        <begin position="174"/>
        <end position="253"/>
    </location>
</feature>
<comment type="subunit">
    <text evidence="6">Homotrimer.</text>
</comment>
<reference evidence="8" key="1">
    <citation type="submission" date="2023-02" db="EMBL/GenBank/DDBJ databases">
        <title>Genome sequence of Hyphococcus flavus.</title>
        <authorList>
            <person name="Rong J.-C."/>
            <person name="Zhao Q."/>
            <person name="Yi M."/>
            <person name="Wu J.-Y."/>
        </authorList>
    </citation>
    <scope>NUCLEOTIDE SEQUENCE</scope>
    <source>
        <strain evidence="8">MCCC 1K03223</strain>
    </source>
</reference>
<dbReference type="InterPro" id="IPR037157">
    <property type="entry name" value="Acetyltransf_C_sf"/>
</dbReference>
<evidence type="ECO:0000256" key="6">
    <source>
        <dbReference type="HAMAP-Rule" id="MF_00387"/>
    </source>
</evidence>
<keyword evidence="6" id="KW-0677">Repeat</keyword>
<dbReference type="Gene3D" id="1.20.1180.10">
    <property type="entry name" value="Udp N-acetylglucosamine O-acyltransferase, C-terminal domain"/>
    <property type="match status" value="1"/>
</dbReference>
<dbReference type="CDD" id="cd03351">
    <property type="entry name" value="LbH_UDP-GlcNAc_AT"/>
    <property type="match status" value="1"/>
</dbReference>
<dbReference type="Pfam" id="PF00132">
    <property type="entry name" value="Hexapep"/>
    <property type="match status" value="1"/>
</dbReference>
<keyword evidence="4 6" id="KW-0443">Lipid metabolism</keyword>
<comment type="pathway">
    <text evidence="6">Glycolipid biosynthesis; lipid IV(A) biosynthesis; lipid IV(A) from (3R)-3-hydroxytetradecanoyl-[acyl-carrier-protein] and UDP-N-acetyl-alpha-D-glucosamine: step 1/6.</text>
</comment>
<dbReference type="SUPFAM" id="SSF51161">
    <property type="entry name" value="Trimeric LpxA-like enzymes"/>
    <property type="match status" value="1"/>
</dbReference>
<dbReference type="EMBL" id="CP118166">
    <property type="protein sequence ID" value="WDI31042.1"/>
    <property type="molecule type" value="Genomic_DNA"/>
</dbReference>
<dbReference type="InterPro" id="IPR011004">
    <property type="entry name" value="Trimer_LpxA-like_sf"/>
</dbReference>
<dbReference type="RefSeq" id="WP_274492864.1">
    <property type="nucleotide sequence ID" value="NZ_CP118166.1"/>
</dbReference>
<evidence type="ECO:0000313" key="8">
    <source>
        <dbReference type="EMBL" id="WDI31042.1"/>
    </source>
</evidence>
<comment type="subcellular location">
    <subcellularLocation>
        <location evidence="6">Cytoplasm</location>
    </subcellularLocation>
</comment>
<dbReference type="GO" id="GO:0016020">
    <property type="term" value="C:membrane"/>
    <property type="evidence" value="ECO:0007669"/>
    <property type="project" value="GOC"/>
</dbReference>
<dbReference type="AlphaFoldDB" id="A0AAE9ZDN7"/>
<dbReference type="Proteomes" id="UP001214043">
    <property type="component" value="Chromosome"/>
</dbReference>
<sequence length="264" mass="28239">MTVHPTAVVEDGADIGDAYIGPFCFVGSQAKLHNGVKLNSHVIVEGETEIGENTLVHPFAVLGGAPQHLQYNGEQTSLVIGSNNIIREHVTINCGTQSGGGVTRVGSNTFIMTGSHIAHDCHVGDHVIFANNATLGGHVKVGDYAFLGGLCAIHQFTRIGDYAFIGGCAAVAADVIPFASAMGNHATLVGLNVVGLKRRNFSRHAISELRSMYKLLFSSNHTFKERLEIVRSAFSSDEVMKVIKFIDETQARAVMAPDRTLKTP</sequence>
<evidence type="ECO:0000256" key="4">
    <source>
        <dbReference type="ARBA" id="ARBA00023098"/>
    </source>
</evidence>
<evidence type="ECO:0000256" key="1">
    <source>
        <dbReference type="ARBA" id="ARBA00022516"/>
    </source>
</evidence>
<proteinExistence type="inferred from homology"/>
<dbReference type="Pfam" id="PF13720">
    <property type="entry name" value="Acetyltransf_11"/>
    <property type="match status" value="1"/>
</dbReference>
<dbReference type="InterPro" id="IPR029098">
    <property type="entry name" value="Acetyltransf_C"/>
</dbReference>
<keyword evidence="2 6" id="KW-0441">Lipid A biosynthesis</keyword>
<name>A0AAE9ZDN7_9PROT</name>
<dbReference type="InterPro" id="IPR001451">
    <property type="entry name" value="Hexapep"/>
</dbReference>
<evidence type="ECO:0000256" key="3">
    <source>
        <dbReference type="ARBA" id="ARBA00022679"/>
    </source>
</evidence>
<comment type="catalytic activity">
    <reaction evidence="6">
        <text>a (3R)-hydroxyacyl-[ACP] + UDP-N-acetyl-alpha-D-glucosamine = a UDP-3-O-[(3R)-3-hydroxyacyl]-N-acetyl-alpha-D-glucosamine + holo-[ACP]</text>
        <dbReference type="Rhea" id="RHEA:67812"/>
        <dbReference type="Rhea" id="RHEA-COMP:9685"/>
        <dbReference type="Rhea" id="RHEA-COMP:9945"/>
        <dbReference type="ChEBI" id="CHEBI:57705"/>
        <dbReference type="ChEBI" id="CHEBI:64479"/>
        <dbReference type="ChEBI" id="CHEBI:78827"/>
        <dbReference type="ChEBI" id="CHEBI:173225"/>
        <dbReference type="EC" id="2.3.1.129"/>
    </reaction>
</comment>
<comment type="function">
    <text evidence="6">Involved in the biosynthesis of lipid A, a phosphorylated glycolipid that anchors the lipopolysaccharide to the outer membrane of the cell.</text>
</comment>
<comment type="similarity">
    <text evidence="6">Belongs to the transferase hexapeptide repeat family. LpxA subfamily.</text>
</comment>
<dbReference type="PANTHER" id="PTHR43480">
    <property type="entry name" value="ACYL-[ACYL-CARRIER-PROTEIN]--UDP-N-ACETYLGLUCOSAMINE O-ACYLTRANSFERASE"/>
    <property type="match status" value="1"/>
</dbReference>
<gene>
    <name evidence="6 8" type="primary">lpxA</name>
    <name evidence="8" type="ORF">PUV54_13880</name>
</gene>
<dbReference type="Gene3D" id="2.160.10.10">
    <property type="entry name" value="Hexapeptide repeat proteins"/>
    <property type="match status" value="1"/>
</dbReference>
<dbReference type="NCBIfam" id="TIGR01852">
    <property type="entry name" value="lipid_A_lpxA"/>
    <property type="match status" value="1"/>
</dbReference>
<organism evidence="8 9">
    <name type="scientific">Hyphococcus flavus</name>
    <dbReference type="NCBI Taxonomy" id="1866326"/>
    <lineage>
        <taxon>Bacteria</taxon>
        <taxon>Pseudomonadati</taxon>
        <taxon>Pseudomonadota</taxon>
        <taxon>Alphaproteobacteria</taxon>
        <taxon>Parvularculales</taxon>
        <taxon>Parvularculaceae</taxon>
        <taxon>Hyphococcus</taxon>
    </lineage>
</organism>
<dbReference type="EC" id="2.3.1.129" evidence="6"/>
<evidence type="ECO:0000259" key="7">
    <source>
        <dbReference type="Pfam" id="PF13720"/>
    </source>
</evidence>
<keyword evidence="6" id="KW-0963">Cytoplasm</keyword>
<dbReference type="GO" id="GO:0005737">
    <property type="term" value="C:cytoplasm"/>
    <property type="evidence" value="ECO:0007669"/>
    <property type="project" value="UniProtKB-SubCell"/>
</dbReference>
<evidence type="ECO:0000313" key="9">
    <source>
        <dbReference type="Proteomes" id="UP001214043"/>
    </source>
</evidence>
<dbReference type="NCBIfam" id="NF003657">
    <property type="entry name" value="PRK05289.1"/>
    <property type="match status" value="1"/>
</dbReference>
<evidence type="ECO:0000256" key="5">
    <source>
        <dbReference type="ARBA" id="ARBA00023315"/>
    </source>
</evidence>
<dbReference type="PIRSF" id="PIRSF000456">
    <property type="entry name" value="UDP-GlcNAc_acltr"/>
    <property type="match status" value="1"/>
</dbReference>
<evidence type="ECO:0000256" key="2">
    <source>
        <dbReference type="ARBA" id="ARBA00022556"/>
    </source>
</evidence>
<protein>
    <recommendedName>
        <fullName evidence="6">Acyl-[acyl-carrier-protein]--UDP-N-acetylglucosamine O-acyltransferase</fullName>
        <shortName evidence="6">UDP-N-acetylglucosamine acyltransferase</shortName>
        <ecNumber evidence="6">2.3.1.129</ecNumber>
    </recommendedName>
</protein>
<keyword evidence="5 6" id="KW-0012">Acyltransferase</keyword>